<feature type="region of interest" description="Disordered" evidence="1">
    <location>
        <begin position="259"/>
        <end position="279"/>
    </location>
</feature>
<feature type="compositionally biased region" description="Polar residues" evidence="1">
    <location>
        <begin position="127"/>
        <end position="142"/>
    </location>
</feature>
<evidence type="ECO:0000256" key="2">
    <source>
        <dbReference type="SAM" id="Phobius"/>
    </source>
</evidence>
<feature type="transmembrane region" description="Helical" evidence="2">
    <location>
        <begin position="72"/>
        <end position="94"/>
    </location>
</feature>
<feature type="region of interest" description="Disordered" evidence="1">
    <location>
        <begin position="125"/>
        <end position="146"/>
    </location>
</feature>
<protein>
    <submittedName>
        <fullName evidence="3">Uncharacterized protein</fullName>
    </submittedName>
</protein>
<keyword evidence="2" id="KW-0812">Transmembrane</keyword>
<accession>A0A553PPS2</accession>
<evidence type="ECO:0000313" key="4">
    <source>
        <dbReference type="Proteomes" id="UP000318571"/>
    </source>
</evidence>
<keyword evidence="2" id="KW-1133">Transmembrane helix</keyword>
<keyword evidence="2" id="KW-0472">Membrane</keyword>
<feature type="region of interest" description="Disordered" evidence="1">
    <location>
        <begin position="346"/>
        <end position="367"/>
    </location>
</feature>
<proteinExistence type="predicted"/>
<evidence type="ECO:0000313" key="3">
    <source>
        <dbReference type="EMBL" id="TRY79678.1"/>
    </source>
</evidence>
<organism evidence="3 4">
    <name type="scientific">Tigriopus californicus</name>
    <name type="common">Marine copepod</name>
    <dbReference type="NCBI Taxonomy" id="6832"/>
    <lineage>
        <taxon>Eukaryota</taxon>
        <taxon>Metazoa</taxon>
        <taxon>Ecdysozoa</taxon>
        <taxon>Arthropoda</taxon>
        <taxon>Crustacea</taxon>
        <taxon>Multicrustacea</taxon>
        <taxon>Hexanauplia</taxon>
        <taxon>Copepoda</taxon>
        <taxon>Harpacticoida</taxon>
        <taxon>Harpacticidae</taxon>
        <taxon>Tigriopus</taxon>
    </lineage>
</organism>
<dbReference type="AlphaFoldDB" id="A0A553PPS2"/>
<evidence type="ECO:0000256" key="1">
    <source>
        <dbReference type="SAM" id="MobiDB-lite"/>
    </source>
</evidence>
<name>A0A553PPS2_TIGCA</name>
<reference evidence="3 4" key="1">
    <citation type="journal article" date="2018" name="Nat. Ecol. Evol.">
        <title>Genomic signatures of mitonuclear coevolution across populations of Tigriopus californicus.</title>
        <authorList>
            <person name="Barreto F.S."/>
            <person name="Watson E.T."/>
            <person name="Lima T.G."/>
            <person name="Willett C.S."/>
            <person name="Edmands S."/>
            <person name="Li W."/>
            <person name="Burton R.S."/>
        </authorList>
    </citation>
    <scope>NUCLEOTIDE SEQUENCE [LARGE SCALE GENOMIC DNA]</scope>
    <source>
        <strain evidence="3 4">San Diego</strain>
    </source>
</reference>
<sequence>MSGPNDFFDTLEAPCVEPQGEMSSLSSSSSMAAEQMMVDPGGNASDVIGYAQDFGYSKGGRTKFSDIPVKDVVIVFFMLALWLYSIMLIVRAWAKIHVLPDSANNIGGNMWKFVMEYLQKKRKGANGSLNDTKSNPRTSISSSKREDSMIPFTEGQVPSHPDKCIIQMEETHLGAEKERKESIDSVTNGTCFPIQREDLTSFQVSIHSQEREEEDSYSHQAIYPHPVAQDPEGISIEAVSSDEANTITDKGIIINFNQDGTGCSGHPELPEPYSNPRAEPEETDTIKARELAQNPGPQTEPFCGGGHKSGSRLLKHTCSNPSFSVSKDFEISPELVERLTSHEVVNFHSNPSDNTSHNPSLPYETTM</sequence>
<dbReference type="Proteomes" id="UP000318571">
    <property type="component" value="Chromosome 6"/>
</dbReference>
<feature type="compositionally biased region" description="Polar residues" evidence="1">
    <location>
        <begin position="347"/>
        <end position="367"/>
    </location>
</feature>
<gene>
    <name evidence="3" type="ORF">TCAL_11912</name>
</gene>
<dbReference type="EMBL" id="VCGU01000002">
    <property type="protein sequence ID" value="TRY79678.1"/>
    <property type="molecule type" value="Genomic_DNA"/>
</dbReference>
<comment type="caution">
    <text evidence="3">The sequence shown here is derived from an EMBL/GenBank/DDBJ whole genome shotgun (WGS) entry which is preliminary data.</text>
</comment>
<keyword evidence="4" id="KW-1185">Reference proteome</keyword>